<evidence type="ECO:0000313" key="8">
    <source>
        <dbReference type="Proteomes" id="UP000245252"/>
    </source>
</evidence>
<protein>
    <recommendedName>
        <fullName evidence="6">Pseudouridine-5'-phosphate glycosidase</fullName>
        <shortName evidence="6">PsiMP glycosidase</shortName>
        <ecNumber evidence="6">4.2.1.70</ecNumber>
    </recommendedName>
</protein>
<name>A0A2U2DTD5_9HYPH</name>
<dbReference type="HAMAP" id="MF_01876">
    <property type="entry name" value="PsiMP_glycosidase"/>
    <property type="match status" value="1"/>
</dbReference>
<evidence type="ECO:0000256" key="1">
    <source>
        <dbReference type="ARBA" id="ARBA00022723"/>
    </source>
</evidence>
<proteinExistence type="inferred from homology"/>
<dbReference type="SUPFAM" id="SSF110581">
    <property type="entry name" value="Indigoidine synthase A-like"/>
    <property type="match status" value="1"/>
</dbReference>
<dbReference type="Pfam" id="PF04227">
    <property type="entry name" value="Indigoidine_A"/>
    <property type="match status" value="1"/>
</dbReference>
<dbReference type="OrthoDB" id="9805870at2"/>
<dbReference type="GO" id="GO:0046872">
    <property type="term" value="F:metal ion binding"/>
    <property type="evidence" value="ECO:0007669"/>
    <property type="project" value="UniProtKB-KW"/>
</dbReference>
<feature type="active site" description="Nucleophile" evidence="6">
    <location>
        <position position="165"/>
    </location>
</feature>
<dbReference type="GO" id="GO:0005737">
    <property type="term" value="C:cytoplasm"/>
    <property type="evidence" value="ECO:0007669"/>
    <property type="project" value="TreeGrafter"/>
</dbReference>
<keyword evidence="8" id="KW-1185">Reference proteome</keyword>
<feature type="binding site" evidence="6">
    <location>
        <position position="112"/>
    </location>
    <ligand>
        <name>substrate</name>
    </ligand>
</feature>
<keyword evidence="2 6" id="KW-0378">Hydrolase</keyword>
<dbReference type="Gene3D" id="3.40.1790.10">
    <property type="entry name" value="Indigoidine synthase domain"/>
    <property type="match status" value="1"/>
</dbReference>
<feature type="binding site" evidence="6">
    <location>
        <begin position="146"/>
        <end position="148"/>
    </location>
    <ligand>
        <name>substrate</name>
    </ligand>
</feature>
<dbReference type="PANTHER" id="PTHR42909:SF1">
    <property type="entry name" value="CARBOHYDRATE KINASE PFKB DOMAIN-CONTAINING PROTEIN"/>
    <property type="match status" value="1"/>
</dbReference>
<keyword evidence="4 6" id="KW-0456">Lyase</keyword>
<evidence type="ECO:0000256" key="5">
    <source>
        <dbReference type="ARBA" id="ARBA00023295"/>
    </source>
</evidence>
<feature type="active site" description="Proton donor" evidence="6">
    <location>
        <position position="31"/>
    </location>
</feature>
<comment type="subunit">
    <text evidence="6">Homotrimer.</text>
</comment>
<dbReference type="AlphaFoldDB" id="A0A2U2DTD5"/>
<dbReference type="InterPro" id="IPR022830">
    <property type="entry name" value="Indigdn_synthA-like"/>
</dbReference>
<accession>A0A2U2DTD5</accession>
<dbReference type="RefSeq" id="WP_109457956.1">
    <property type="nucleotide sequence ID" value="NZ_QFBC01000003.1"/>
</dbReference>
<comment type="cofactor">
    <cofactor evidence="6">
        <name>Mn(2+)</name>
        <dbReference type="ChEBI" id="CHEBI:29035"/>
    </cofactor>
    <text evidence="6">Binds 1 Mn(2+) ion per subunit.</text>
</comment>
<evidence type="ECO:0000256" key="2">
    <source>
        <dbReference type="ARBA" id="ARBA00022801"/>
    </source>
</evidence>
<comment type="similarity">
    <text evidence="6">Belongs to the pseudouridine-5'-phosphate glycosidase family.</text>
</comment>
<feature type="binding site" evidence="6">
    <location>
        <position position="144"/>
    </location>
    <ligand>
        <name>Mn(2+)</name>
        <dbReference type="ChEBI" id="CHEBI:29035"/>
    </ligand>
</feature>
<sequence>MTKALSPSLPIAYSKEVAAARQRGAPIVALESTIITHGMPYPGNIDMANSVEAIIRAQSAVPATIAVLRGTLHVGLEAEELEQLAQTTDALKVSRADIAFAIAERRTGATTVAATMIAAALAGIRVFATGGIGGVHRGAEESFDISADLEELARTPVIVVCAGAKAILDIPKTLEVLETRGVPVVTYGSKDFPAFWSRVSGLESPLMLSSPAAIANFQAVREQMGIDGGMLIANPVPEADEIPRDEMEVFIARALENAEKDDISGKAVTPYLLADIFKLTQGRSLKTNIALVENNARLAAEIAVSLAV</sequence>
<evidence type="ECO:0000256" key="6">
    <source>
        <dbReference type="HAMAP-Rule" id="MF_01876"/>
    </source>
</evidence>
<dbReference type="InterPro" id="IPR007342">
    <property type="entry name" value="PsuG"/>
</dbReference>
<dbReference type="EMBL" id="QFBC01000003">
    <property type="protein sequence ID" value="PWE56580.1"/>
    <property type="molecule type" value="Genomic_DNA"/>
</dbReference>
<comment type="function">
    <text evidence="6">Catalyzes the reversible cleavage of pseudouridine 5'-phosphate (PsiMP) to ribose 5-phosphate and uracil. Functions biologically in the cleavage direction, as part of a pseudouridine degradation pathway.</text>
</comment>
<dbReference type="Proteomes" id="UP000245252">
    <property type="component" value="Unassembled WGS sequence"/>
</dbReference>
<feature type="binding site" evidence="6">
    <location>
        <position position="92"/>
    </location>
    <ligand>
        <name>substrate</name>
    </ligand>
</feature>
<dbReference type="GO" id="GO:0046113">
    <property type="term" value="P:nucleobase catabolic process"/>
    <property type="evidence" value="ECO:0007669"/>
    <property type="project" value="UniProtKB-UniRule"/>
</dbReference>
<evidence type="ECO:0000313" key="7">
    <source>
        <dbReference type="EMBL" id="PWE56580.1"/>
    </source>
</evidence>
<comment type="catalytic activity">
    <reaction evidence="6">
        <text>D-ribose 5-phosphate + uracil = psi-UMP + H2O</text>
        <dbReference type="Rhea" id="RHEA:18337"/>
        <dbReference type="ChEBI" id="CHEBI:15377"/>
        <dbReference type="ChEBI" id="CHEBI:17568"/>
        <dbReference type="ChEBI" id="CHEBI:58380"/>
        <dbReference type="ChEBI" id="CHEBI:78346"/>
        <dbReference type="EC" id="4.2.1.70"/>
    </reaction>
</comment>
<dbReference type="GO" id="GO:0016798">
    <property type="term" value="F:hydrolase activity, acting on glycosyl bonds"/>
    <property type="evidence" value="ECO:0007669"/>
    <property type="project" value="UniProtKB-KW"/>
</dbReference>
<dbReference type="EC" id="4.2.1.70" evidence="6"/>
<dbReference type="PANTHER" id="PTHR42909">
    <property type="entry name" value="ZGC:136858"/>
    <property type="match status" value="1"/>
</dbReference>
<comment type="caution">
    <text evidence="7">The sequence shown here is derived from an EMBL/GenBank/DDBJ whole genome shotgun (WGS) entry which is preliminary data.</text>
</comment>
<organism evidence="7 8">
    <name type="scientific">Metarhizobium album</name>
    <dbReference type="NCBI Taxonomy" id="2182425"/>
    <lineage>
        <taxon>Bacteria</taxon>
        <taxon>Pseudomonadati</taxon>
        <taxon>Pseudomonadota</taxon>
        <taxon>Alphaproteobacteria</taxon>
        <taxon>Hyphomicrobiales</taxon>
        <taxon>Rhizobiaceae</taxon>
        <taxon>Metarhizobium</taxon>
    </lineage>
</organism>
<gene>
    <name evidence="6" type="primary">psuG</name>
    <name evidence="7" type="ORF">DEM27_09385</name>
</gene>
<evidence type="ECO:0000256" key="3">
    <source>
        <dbReference type="ARBA" id="ARBA00023211"/>
    </source>
</evidence>
<evidence type="ECO:0000256" key="4">
    <source>
        <dbReference type="ARBA" id="ARBA00023239"/>
    </source>
</evidence>
<keyword evidence="3 6" id="KW-0464">Manganese</keyword>
<keyword evidence="1 6" id="KW-0479">Metal-binding</keyword>
<reference evidence="7 8" key="1">
    <citation type="submission" date="2018-05" db="EMBL/GenBank/DDBJ databases">
        <title>The draft genome of strain NS-104.</title>
        <authorList>
            <person name="Hang P."/>
            <person name="Jiang J."/>
        </authorList>
    </citation>
    <scope>NUCLEOTIDE SEQUENCE [LARGE SCALE GENOMIC DNA]</scope>
    <source>
        <strain evidence="7 8">NS-104</strain>
    </source>
</reference>
<keyword evidence="5 6" id="KW-0326">Glycosidase</keyword>
<dbReference type="GO" id="GO:0004730">
    <property type="term" value="F:pseudouridylate synthase activity"/>
    <property type="evidence" value="ECO:0007669"/>
    <property type="project" value="UniProtKB-UniRule"/>
</dbReference>